<evidence type="ECO:0000259" key="4">
    <source>
        <dbReference type="Pfam" id="PF07859"/>
    </source>
</evidence>
<evidence type="ECO:0000313" key="6">
    <source>
        <dbReference type="Proteomes" id="UP000249590"/>
    </source>
</evidence>
<reference evidence="5 6" key="1">
    <citation type="submission" date="2018-05" db="EMBL/GenBank/DDBJ databases">
        <title>Acuticoccus sediminis sp. nov., isolated from deep-sea sediment of Indian Ocean.</title>
        <authorList>
            <person name="Liu X."/>
            <person name="Lai Q."/>
            <person name="Du Y."/>
            <person name="Sun F."/>
            <person name="Zhang X."/>
            <person name="Wang S."/>
            <person name="Shao Z."/>
        </authorList>
    </citation>
    <scope>NUCLEOTIDE SEQUENCE [LARGE SCALE GENOMIC DNA]</scope>
    <source>
        <strain evidence="5 6">PTG4-2</strain>
    </source>
</reference>
<gene>
    <name evidence="5" type="ORF">DLJ53_01545</name>
</gene>
<dbReference type="Pfam" id="PF07859">
    <property type="entry name" value="Abhydrolase_3"/>
    <property type="match status" value="1"/>
</dbReference>
<dbReference type="PROSITE" id="PS01173">
    <property type="entry name" value="LIPASE_GDXG_HIS"/>
    <property type="match status" value="1"/>
</dbReference>
<dbReference type="RefSeq" id="WP_111341727.1">
    <property type="nucleotide sequence ID" value="NZ_QHHQ01000001.1"/>
</dbReference>
<dbReference type="AlphaFoldDB" id="A0A8B2NV62"/>
<comment type="caution">
    <text evidence="5">The sequence shown here is derived from an EMBL/GenBank/DDBJ whole genome shotgun (WGS) entry which is preliminary data.</text>
</comment>
<feature type="domain" description="Alpha/beta hydrolase fold-3" evidence="4">
    <location>
        <begin position="104"/>
        <end position="312"/>
    </location>
</feature>
<comment type="similarity">
    <text evidence="1">Belongs to the 'GDXG' lipolytic enzyme family.</text>
</comment>
<keyword evidence="3" id="KW-0732">Signal</keyword>
<dbReference type="SUPFAM" id="SSF53474">
    <property type="entry name" value="alpha/beta-Hydrolases"/>
    <property type="match status" value="1"/>
</dbReference>
<dbReference type="InterPro" id="IPR029058">
    <property type="entry name" value="AB_hydrolase_fold"/>
</dbReference>
<dbReference type="EMBL" id="QHHQ01000001">
    <property type="protein sequence ID" value="RAI03233.1"/>
    <property type="molecule type" value="Genomic_DNA"/>
</dbReference>
<keyword evidence="6" id="KW-1185">Reference proteome</keyword>
<dbReference type="PANTHER" id="PTHR48081">
    <property type="entry name" value="AB HYDROLASE SUPERFAMILY PROTEIN C4A8.06C"/>
    <property type="match status" value="1"/>
</dbReference>
<keyword evidence="2" id="KW-0378">Hydrolase</keyword>
<dbReference type="Proteomes" id="UP000249590">
    <property type="component" value="Unassembled WGS sequence"/>
</dbReference>
<dbReference type="InterPro" id="IPR013094">
    <property type="entry name" value="AB_hydrolase_3"/>
</dbReference>
<dbReference type="InterPro" id="IPR050300">
    <property type="entry name" value="GDXG_lipolytic_enzyme"/>
</dbReference>
<evidence type="ECO:0000256" key="1">
    <source>
        <dbReference type="ARBA" id="ARBA00010515"/>
    </source>
</evidence>
<evidence type="ECO:0000256" key="2">
    <source>
        <dbReference type="ARBA" id="ARBA00022801"/>
    </source>
</evidence>
<name>A0A8B2NV62_9HYPH</name>
<feature type="signal peptide" evidence="3">
    <location>
        <begin position="1"/>
        <end position="26"/>
    </location>
</feature>
<dbReference type="Gene3D" id="3.40.50.1820">
    <property type="entry name" value="alpha/beta hydrolase"/>
    <property type="match status" value="1"/>
</dbReference>
<sequence length="340" mass="35652">MSTSFAKITRAAAISAVALGTAQAVAGPLEPQTQAFIDSLAGAPGIYTLAPDDARAVLAGAQSGTPIAVPGTISEDRTLALGPTGETKIRVTRPEAAEGTLPVVVYMHGGGWVLGDADTHERLVRELALGSGAVFVFVDYERSPEVRYPVAIEQGYAVLRYVAEHPGEFGADGSRIAVAGDSVGGNMAAVLALLAKERGGPDLVAQALFYPVTDASMQTGSYTEFADGPWLTKNAMAWFWDQYLPDVDARADRHVSPLNATSEELSGLPQALVIVDENDVLRDEGEAYARNLAAAGVTVSAVRYNGTIHDFMLLNPIAQTPAVRAAVAQAGDWLAARFAD</sequence>
<dbReference type="InterPro" id="IPR002168">
    <property type="entry name" value="Lipase_GDXG_HIS_AS"/>
</dbReference>
<organism evidence="5 6">
    <name type="scientific">Acuticoccus sediminis</name>
    <dbReference type="NCBI Taxonomy" id="2184697"/>
    <lineage>
        <taxon>Bacteria</taxon>
        <taxon>Pseudomonadati</taxon>
        <taxon>Pseudomonadota</taxon>
        <taxon>Alphaproteobacteria</taxon>
        <taxon>Hyphomicrobiales</taxon>
        <taxon>Amorphaceae</taxon>
        <taxon>Acuticoccus</taxon>
    </lineage>
</organism>
<evidence type="ECO:0000313" key="5">
    <source>
        <dbReference type="EMBL" id="RAI03233.1"/>
    </source>
</evidence>
<accession>A0A8B2NV62</accession>
<protein>
    <submittedName>
        <fullName evidence="5">Lipase</fullName>
    </submittedName>
</protein>
<dbReference type="SMR" id="A0A8B2NV62"/>
<dbReference type="OrthoDB" id="9806180at2"/>
<evidence type="ECO:0000256" key="3">
    <source>
        <dbReference type="SAM" id="SignalP"/>
    </source>
</evidence>
<feature type="chain" id="PRO_5032412313" evidence="3">
    <location>
        <begin position="27"/>
        <end position="340"/>
    </location>
</feature>
<dbReference type="PANTHER" id="PTHR48081:SF8">
    <property type="entry name" value="ALPHA_BETA HYDROLASE FOLD-3 DOMAIN-CONTAINING PROTEIN-RELATED"/>
    <property type="match status" value="1"/>
</dbReference>
<proteinExistence type="inferred from homology"/>
<dbReference type="GO" id="GO:0016787">
    <property type="term" value="F:hydrolase activity"/>
    <property type="evidence" value="ECO:0007669"/>
    <property type="project" value="UniProtKB-KW"/>
</dbReference>